<feature type="domain" description="Major facilitator superfamily (MFS) profile" evidence="12">
    <location>
        <begin position="25"/>
        <end position="436"/>
    </location>
</feature>
<feature type="transmembrane region" description="Helical" evidence="11">
    <location>
        <begin position="194"/>
        <end position="213"/>
    </location>
</feature>
<accession>A0A4Q7USP0</accession>
<feature type="transmembrane region" description="Helical" evidence="11">
    <location>
        <begin position="289"/>
        <end position="306"/>
    </location>
</feature>
<feature type="transmembrane region" description="Helical" evidence="11">
    <location>
        <begin position="118"/>
        <end position="138"/>
    </location>
</feature>
<feature type="transmembrane region" description="Helical" evidence="11">
    <location>
        <begin position="318"/>
        <end position="336"/>
    </location>
</feature>
<evidence type="ECO:0000256" key="2">
    <source>
        <dbReference type="ARBA" id="ARBA00008240"/>
    </source>
</evidence>
<dbReference type="InterPro" id="IPR036259">
    <property type="entry name" value="MFS_trans_sf"/>
</dbReference>
<protein>
    <recommendedName>
        <fullName evidence="10">Putative proline/betaine transporter</fullName>
    </recommendedName>
</protein>
<dbReference type="InterPro" id="IPR011701">
    <property type="entry name" value="MFS"/>
</dbReference>
<dbReference type="SUPFAM" id="SSF103473">
    <property type="entry name" value="MFS general substrate transporter"/>
    <property type="match status" value="1"/>
</dbReference>
<dbReference type="Pfam" id="PF07690">
    <property type="entry name" value="MFS_1"/>
    <property type="match status" value="1"/>
</dbReference>
<dbReference type="Gene3D" id="1.20.1250.20">
    <property type="entry name" value="MFS general substrate transporter like domains"/>
    <property type="match status" value="2"/>
</dbReference>
<dbReference type="AlphaFoldDB" id="A0A4Q7USP0"/>
<keyword evidence="8 11" id="KW-0472">Membrane</keyword>
<keyword evidence="6" id="KW-0769">Symport</keyword>
<comment type="similarity">
    <text evidence="2">Belongs to the major facilitator superfamily. Metabolite:H+ Symporter (MHS) family (TC 2.A.1.6) family.</text>
</comment>
<feature type="transmembrane region" description="Helical" evidence="11">
    <location>
        <begin position="94"/>
        <end position="112"/>
    </location>
</feature>
<feature type="transmembrane region" description="Helical" evidence="11">
    <location>
        <begin position="159"/>
        <end position="182"/>
    </location>
</feature>
<dbReference type="InterPro" id="IPR005829">
    <property type="entry name" value="Sugar_transporter_CS"/>
</dbReference>
<evidence type="ECO:0000256" key="10">
    <source>
        <dbReference type="ARBA" id="ARBA00039918"/>
    </source>
</evidence>
<keyword evidence="4" id="KW-1003">Cell membrane</keyword>
<dbReference type="EMBL" id="SHKL01000001">
    <property type="protein sequence ID" value="RZT83781.1"/>
    <property type="molecule type" value="Genomic_DNA"/>
</dbReference>
<gene>
    <name evidence="13" type="ORF">EV383_0599</name>
</gene>
<keyword evidence="5 11" id="KW-0812">Transmembrane</keyword>
<dbReference type="OrthoDB" id="8953821at2"/>
<dbReference type="InterPro" id="IPR020846">
    <property type="entry name" value="MFS_dom"/>
</dbReference>
<dbReference type="InterPro" id="IPR051084">
    <property type="entry name" value="H+-coupled_symporters"/>
</dbReference>
<reference evidence="13 14" key="1">
    <citation type="submission" date="2019-02" db="EMBL/GenBank/DDBJ databases">
        <title>Sequencing the genomes of 1000 actinobacteria strains.</title>
        <authorList>
            <person name="Klenk H.-P."/>
        </authorList>
    </citation>
    <scope>NUCLEOTIDE SEQUENCE [LARGE SCALE GENOMIC DNA]</scope>
    <source>
        <strain evidence="13 14">DSM 45779</strain>
    </source>
</reference>
<evidence type="ECO:0000259" key="12">
    <source>
        <dbReference type="PROSITE" id="PS50850"/>
    </source>
</evidence>
<evidence type="ECO:0000256" key="1">
    <source>
        <dbReference type="ARBA" id="ARBA00004651"/>
    </source>
</evidence>
<evidence type="ECO:0000313" key="14">
    <source>
        <dbReference type="Proteomes" id="UP000291591"/>
    </source>
</evidence>
<dbReference type="GO" id="GO:0015293">
    <property type="term" value="F:symporter activity"/>
    <property type="evidence" value="ECO:0007669"/>
    <property type="project" value="UniProtKB-KW"/>
</dbReference>
<evidence type="ECO:0000256" key="8">
    <source>
        <dbReference type="ARBA" id="ARBA00023136"/>
    </source>
</evidence>
<evidence type="ECO:0000256" key="5">
    <source>
        <dbReference type="ARBA" id="ARBA00022692"/>
    </source>
</evidence>
<sequence>MTSVPAGEGTTGSEGDAPPSVLRRAVAASAIGNATEWFDYGVYAYLTTEITANFFPGEFGTLGTLLGLAVSFVLRPLGGIVWGPLGDRIGRQKVLSLTIILMGVATFLLGVLPSFATIGIWAPILLILLRVVQGFSTGGEYGGAATFMAEYAPDRKRGFWGSFLEFGTLAGLTLAVLVVFGLQTALGDQAMEDYGWRIPFMLALPLALIGLYIRTKLEDTPVFRELEATGEKEEAATGALKNLLVVFWKPILALFGLVIALNVTNYTLLTYMPTYLQNTIGLSSAETDTLATVGQVVMMVFIPLAGSLSDRIGRKPCWWISLIGIFVLAIPMYLLMAQGVGWAIVGFTVLGLVYVLQLGTISATFPAMFPAHVRFAGMAISYNVATAAFGGTAPLINDALIGATGDNLWPAYSMMIASAVGMVALIFVIETKGMSLKGRDIPGLAEFESAKAAKAAAS</sequence>
<evidence type="ECO:0000313" key="13">
    <source>
        <dbReference type="EMBL" id="RZT83781.1"/>
    </source>
</evidence>
<feature type="transmembrane region" description="Helical" evidence="11">
    <location>
        <begin position="342"/>
        <end position="363"/>
    </location>
</feature>
<feature type="transmembrane region" description="Helical" evidence="11">
    <location>
        <begin position="375"/>
        <end position="396"/>
    </location>
</feature>
<dbReference type="PROSITE" id="PS50850">
    <property type="entry name" value="MFS"/>
    <property type="match status" value="1"/>
</dbReference>
<organism evidence="13 14">
    <name type="scientific">Pseudonocardia sediminis</name>
    <dbReference type="NCBI Taxonomy" id="1397368"/>
    <lineage>
        <taxon>Bacteria</taxon>
        <taxon>Bacillati</taxon>
        <taxon>Actinomycetota</taxon>
        <taxon>Actinomycetes</taxon>
        <taxon>Pseudonocardiales</taxon>
        <taxon>Pseudonocardiaceae</taxon>
        <taxon>Pseudonocardia</taxon>
    </lineage>
</organism>
<dbReference type="PROSITE" id="PS00217">
    <property type="entry name" value="SUGAR_TRANSPORT_2"/>
    <property type="match status" value="1"/>
</dbReference>
<evidence type="ECO:0000256" key="3">
    <source>
        <dbReference type="ARBA" id="ARBA00022448"/>
    </source>
</evidence>
<dbReference type="PANTHER" id="PTHR43528">
    <property type="entry name" value="ALPHA-KETOGLUTARATE PERMEASE"/>
    <property type="match status" value="1"/>
</dbReference>
<keyword evidence="7 11" id="KW-1133">Transmembrane helix</keyword>
<dbReference type="GO" id="GO:0005886">
    <property type="term" value="C:plasma membrane"/>
    <property type="evidence" value="ECO:0007669"/>
    <property type="project" value="UniProtKB-SubCell"/>
</dbReference>
<evidence type="ECO:0000256" key="9">
    <source>
        <dbReference type="ARBA" id="ARBA00037295"/>
    </source>
</evidence>
<comment type="subcellular location">
    <subcellularLocation>
        <location evidence="1">Cell membrane</location>
        <topology evidence="1">Multi-pass membrane protein</topology>
    </subcellularLocation>
</comment>
<dbReference type="Proteomes" id="UP000291591">
    <property type="component" value="Unassembled WGS sequence"/>
</dbReference>
<keyword evidence="3" id="KW-0813">Transport</keyword>
<feature type="transmembrane region" description="Helical" evidence="11">
    <location>
        <begin position="251"/>
        <end position="269"/>
    </location>
</feature>
<keyword evidence="14" id="KW-1185">Reference proteome</keyword>
<feature type="transmembrane region" description="Helical" evidence="11">
    <location>
        <begin position="62"/>
        <end position="82"/>
    </location>
</feature>
<comment type="caution">
    <text evidence="13">The sequence shown here is derived from an EMBL/GenBank/DDBJ whole genome shotgun (WGS) entry which is preliminary data.</text>
</comment>
<dbReference type="PANTHER" id="PTHR43528:SF1">
    <property type="entry name" value="ALPHA-KETOGLUTARATE PERMEASE"/>
    <property type="match status" value="1"/>
</dbReference>
<proteinExistence type="inferred from homology"/>
<name>A0A4Q7USP0_PSEST</name>
<comment type="function">
    <text evidence="9">May be a proton symporter involved in the uptake of osmolytes such as proline and glycine betaine.</text>
</comment>
<evidence type="ECO:0000256" key="7">
    <source>
        <dbReference type="ARBA" id="ARBA00022989"/>
    </source>
</evidence>
<feature type="transmembrane region" description="Helical" evidence="11">
    <location>
        <begin position="408"/>
        <end position="429"/>
    </location>
</feature>
<evidence type="ECO:0000256" key="4">
    <source>
        <dbReference type="ARBA" id="ARBA00022475"/>
    </source>
</evidence>
<evidence type="ECO:0000256" key="11">
    <source>
        <dbReference type="SAM" id="Phobius"/>
    </source>
</evidence>
<dbReference type="FunFam" id="1.20.1250.20:FF:000001">
    <property type="entry name" value="Dicarboxylate MFS transporter"/>
    <property type="match status" value="1"/>
</dbReference>
<evidence type="ECO:0000256" key="6">
    <source>
        <dbReference type="ARBA" id="ARBA00022847"/>
    </source>
</evidence>